<dbReference type="PANTHER" id="PTHR10953">
    <property type="entry name" value="UBIQUITIN-ACTIVATING ENZYME E1"/>
    <property type="match status" value="1"/>
</dbReference>
<dbReference type="GO" id="GO:0008641">
    <property type="term" value="F:ubiquitin-like modifier activating enzyme activity"/>
    <property type="evidence" value="ECO:0007669"/>
    <property type="project" value="InterPro"/>
</dbReference>
<dbReference type="Gene3D" id="3.40.50.720">
    <property type="entry name" value="NAD(P)-binding Rossmann-like Domain"/>
    <property type="match status" value="1"/>
</dbReference>
<dbReference type="InterPro" id="IPR035985">
    <property type="entry name" value="Ubiquitin-activating_enz"/>
</dbReference>
<reference evidence="3" key="1">
    <citation type="journal article" date="2020" name="mSystems">
        <title>Genome- and Community-Level Interaction Insights into Carbon Utilization and Element Cycling Functions of Hydrothermarchaeota in Hydrothermal Sediment.</title>
        <authorList>
            <person name="Zhou Z."/>
            <person name="Liu Y."/>
            <person name="Xu W."/>
            <person name="Pan J."/>
            <person name="Luo Z.H."/>
            <person name="Li M."/>
        </authorList>
    </citation>
    <scope>NUCLEOTIDE SEQUENCE [LARGE SCALE GENOMIC DNA]</scope>
    <source>
        <strain evidence="3">SpSt-618</strain>
    </source>
</reference>
<comment type="similarity">
    <text evidence="1">Belongs to the HesA/MoeB/ThiF family.</text>
</comment>
<dbReference type="SUPFAM" id="SSF69572">
    <property type="entry name" value="Activating enzymes of the ubiquitin-like proteins"/>
    <property type="match status" value="1"/>
</dbReference>
<name>A0A7J3I8E3_9CREN</name>
<dbReference type="InterPro" id="IPR045886">
    <property type="entry name" value="ThiF/MoeB/HesA"/>
</dbReference>
<proteinExistence type="inferred from homology"/>
<dbReference type="Pfam" id="PF00899">
    <property type="entry name" value="ThiF"/>
    <property type="match status" value="1"/>
</dbReference>
<feature type="domain" description="THIF-type NAD/FAD binding fold" evidence="2">
    <location>
        <begin position="15"/>
        <end position="247"/>
    </location>
</feature>
<organism evidence="3">
    <name type="scientific">Ignisphaera aggregans</name>
    <dbReference type="NCBI Taxonomy" id="334771"/>
    <lineage>
        <taxon>Archaea</taxon>
        <taxon>Thermoproteota</taxon>
        <taxon>Thermoprotei</taxon>
        <taxon>Desulfurococcales</taxon>
        <taxon>Desulfurococcaceae</taxon>
        <taxon>Ignisphaera</taxon>
    </lineage>
</organism>
<dbReference type="PANTHER" id="PTHR10953:SF102">
    <property type="entry name" value="ADENYLYLTRANSFERASE AND SULFURTRANSFERASE MOCS3"/>
    <property type="match status" value="1"/>
</dbReference>
<dbReference type="EMBL" id="DTAI01000141">
    <property type="protein sequence ID" value="HGN36881.1"/>
    <property type="molecule type" value="Genomic_DNA"/>
</dbReference>
<comment type="caution">
    <text evidence="3">The sequence shown here is derived from an EMBL/GenBank/DDBJ whole genome shotgun (WGS) entry which is preliminary data.</text>
</comment>
<dbReference type="AlphaFoldDB" id="A0A7J3I8E3"/>
<dbReference type="GO" id="GO:0016779">
    <property type="term" value="F:nucleotidyltransferase activity"/>
    <property type="evidence" value="ECO:0007669"/>
    <property type="project" value="TreeGrafter"/>
</dbReference>
<evidence type="ECO:0000256" key="1">
    <source>
        <dbReference type="ARBA" id="ARBA00009919"/>
    </source>
</evidence>
<protein>
    <recommendedName>
        <fullName evidence="2">THIF-type NAD/FAD binding fold domain-containing protein</fullName>
    </recommendedName>
</protein>
<dbReference type="GO" id="GO:0004792">
    <property type="term" value="F:thiosulfate-cyanide sulfurtransferase activity"/>
    <property type="evidence" value="ECO:0007669"/>
    <property type="project" value="TreeGrafter"/>
</dbReference>
<dbReference type="InterPro" id="IPR000594">
    <property type="entry name" value="ThiF_NAD_FAD-bd"/>
</dbReference>
<evidence type="ECO:0000259" key="2">
    <source>
        <dbReference type="Pfam" id="PF00899"/>
    </source>
</evidence>
<dbReference type="CDD" id="cd00757">
    <property type="entry name" value="ThiF_MoeB_HesA_family"/>
    <property type="match status" value="1"/>
</dbReference>
<sequence>MKVYPEAFADYIERYSRQIMVLGVQNQLKLSKARVAIIGCGATGSSVAEVLARAGVGFIRIVDMDFTEISNLHRVHLYTEADARNSILKAFACRRHLVEINSSIEVESIATAVDSSNIEELVGDVDLVIDGTDNIETRLLINEACVKLSKPWIMIGVEGWYGMVKFIDAAKTACLRCFITSTPRRRQNACNIIGVVNTAVFITTAIASTLALKHLLGCDVDEELFIIDSYSLHIKRVKVLKNSRCPVCGLNIFEHLSKSDESNIRICGGNSVEIRPQRKVEIMLEKLKKEMFRRENIIIEDHIAYIHRDGVQMALFRDGRALIKGITDVEEAKKLYHSILDELRKYVAD</sequence>
<dbReference type="FunFam" id="3.40.50.720:FF:000080">
    <property type="entry name" value="Thiazole biosynthesis adenylyltransferase ThiF"/>
    <property type="match status" value="1"/>
</dbReference>
<accession>A0A7J3I8E3</accession>
<gene>
    <name evidence="3" type="ORF">ENT87_04975</name>
</gene>
<evidence type="ECO:0000313" key="3">
    <source>
        <dbReference type="EMBL" id="HGN36881.1"/>
    </source>
</evidence>
<dbReference type="GO" id="GO:0005737">
    <property type="term" value="C:cytoplasm"/>
    <property type="evidence" value="ECO:0007669"/>
    <property type="project" value="TreeGrafter"/>
</dbReference>